<feature type="domain" description="C2H2-type" evidence="13">
    <location>
        <begin position="629"/>
        <end position="656"/>
    </location>
</feature>
<evidence type="ECO:0000256" key="9">
    <source>
        <dbReference type="ARBA" id="ARBA00023125"/>
    </source>
</evidence>
<evidence type="ECO:0000256" key="4">
    <source>
        <dbReference type="ARBA" id="ARBA00022723"/>
    </source>
</evidence>
<dbReference type="FunFam" id="3.30.160.60:FF:000512">
    <property type="entry name" value="zinc finger protein 197 isoform X1"/>
    <property type="match status" value="1"/>
</dbReference>
<reference evidence="16" key="1">
    <citation type="submission" date="2025-08" db="UniProtKB">
        <authorList>
            <consortium name="RefSeq"/>
        </authorList>
    </citation>
    <scope>IDENTIFICATION</scope>
    <source>
        <tissue evidence="16">Muscle</tissue>
    </source>
</reference>
<dbReference type="Gene3D" id="6.10.140.140">
    <property type="match status" value="1"/>
</dbReference>
<feature type="domain" description="C2H2-type" evidence="13">
    <location>
        <begin position="516"/>
        <end position="543"/>
    </location>
</feature>
<dbReference type="KEGG" id="pdic:114510823"/>
<feature type="domain" description="C2H2-type" evidence="13">
    <location>
        <begin position="488"/>
        <end position="515"/>
    </location>
</feature>
<dbReference type="GO" id="GO:0000978">
    <property type="term" value="F:RNA polymerase II cis-regulatory region sequence-specific DNA binding"/>
    <property type="evidence" value="ECO:0007669"/>
    <property type="project" value="TreeGrafter"/>
</dbReference>
<dbReference type="PROSITE" id="PS50805">
    <property type="entry name" value="KRAB"/>
    <property type="match status" value="1"/>
</dbReference>
<dbReference type="FunFam" id="3.30.160.60:FF:002343">
    <property type="entry name" value="Zinc finger protein 33A"/>
    <property type="match status" value="4"/>
</dbReference>
<dbReference type="Pfam" id="PF01352">
    <property type="entry name" value="KRAB"/>
    <property type="match status" value="1"/>
</dbReference>
<feature type="domain" description="C2H2-type" evidence="13">
    <location>
        <begin position="601"/>
        <end position="628"/>
    </location>
</feature>
<evidence type="ECO:0000313" key="15">
    <source>
        <dbReference type="Proteomes" id="UP000504628"/>
    </source>
</evidence>
<feature type="domain" description="C2H2-type" evidence="13">
    <location>
        <begin position="770"/>
        <end position="797"/>
    </location>
</feature>
<evidence type="ECO:0000256" key="10">
    <source>
        <dbReference type="ARBA" id="ARBA00023163"/>
    </source>
</evidence>
<dbReference type="GO" id="GO:0008270">
    <property type="term" value="F:zinc ion binding"/>
    <property type="evidence" value="ECO:0007669"/>
    <property type="project" value="UniProtKB-KW"/>
</dbReference>
<feature type="domain" description="C2H2-type" evidence="13">
    <location>
        <begin position="741"/>
        <end position="768"/>
    </location>
</feature>
<dbReference type="OrthoDB" id="9831380at2759"/>
<protein>
    <submittedName>
        <fullName evidence="16">LOW QUALITY PROTEIN: zinc finger protein 544-like</fullName>
    </submittedName>
</protein>
<keyword evidence="15" id="KW-1185">Reference proteome</keyword>
<dbReference type="FunFam" id="3.30.160.60:FF:000149">
    <property type="entry name" value="Zinc finger protein 569"/>
    <property type="match status" value="1"/>
</dbReference>
<keyword evidence="6 12" id="KW-0863">Zinc-finger</keyword>
<dbReference type="Gene3D" id="3.30.160.60">
    <property type="entry name" value="Classic Zinc Finger"/>
    <property type="match status" value="16"/>
</dbReference>
<evidence type="ECO:0000256" key="6">
    <source>
        <dbReference type="ARBA" id="ARBA00022771"/>
    </source>
</evidence>
<dbReference type="InterPro" id="IPR036236">
    <property type="entry name" value="Znf_C2H2_sf"/>
</dbReference>
<evidence type="ECO:0000256" key="3">
    <source>
        <dbReference type="ARBA" id="ARBA00006991"/>
    </source>
</evidence>
<accession>A0A7E6CT91</accession>
<evidence type="ECO:0000259" key="14">
    <source>
        <dbReference type="PROSITE" id="PS50805"/>
    </source>
</evidence>
<evidence type="ECO:0000256" key="7">
    <source>
        <dbReference type="ARBA" id="ARBA00022833"/>
    </source>
</evidence>
<feature type="domain" description="C2H2-type" evidence="13">
    <location>
        <begin position="572"/>
        <end position="599"/>
    </location>
</feature>
<dbReference type="SUPFAM" id="SSF109640">
    <property type="entry name" value="KRAB domain (Kruppel-associated box)"/>
    <property type="match status" value="1"/>
</dbReference>
<feature type="domain" description="C2H2-type" evidence="13">
    <location>
        <begin position="460"/>
        <end position="487"/>
    </location>
</feature>
<evidence type="ECO:0000256" key="8">
    <source>
        <dbReference type="ARBA" id="ARBA00023015"/>
    </source>
</evidence>
<feature type="domain" description="C2H2-type" evidence="13">
    <location>
        <begin position="378"/>
        <end position="404"/>
    </location>
</feature>
<dbReference type="PROSITE" id="PS50157">
    <property type="entry name" value="ZINC_FINGER_C2H2_2"/>
    <property type="match status" value="14"/>
</dbReference>
<dbReference type="Pfam" id="PF00096">
    <property type="entry name" value="zf-C2H2"/>
    <property type="match status" value="10"/>
</dbReference>
<evidence type="ECO:0000256" key="5">
    <source>
        <dbReference type="ARBA" id="ARBA00022737"/>
    </source>
</evidence>
<evidence type="ECO:0000256" key="2">
    <source>
        <dbReference type="ARBA" id="ARBA00004123"/>
    </source>
</evidence>
<comment type="subcellular location">
    <subcellularLocation>
        <location evidence="2">Nucleus</location>
    </subcellularLocation>
</comment>
<dbReference type="GO" id="GO:0031981">
    <property type="term" value="C:nuclear lumen"/>
    <property type="evidence" value="ECO:0007669"/>
    <property type="project" value="UniProtKB-ARBA"/>
</dbReference>
<dbReference type="PANTHER" id="PTHR23235:SF178">
    <property type="entry name" value="C2H2-TYPE DOMAIN-CONTAINING PROTEIN-RELATED"/>
    <property type="match status" value="1"/>
</dbReference>
<evidence type="ECO:0000256" key="12">
    <source>
        <dbReference type="PROSITE-ProRule" id="PRU00042"/>
    </source>
</evidence>
<dbReference type="SMART" id="SM00355">
    <property type="entry name" value="ZnF_C2H2"/>
    <property type="match status" value="14"/>
</dbReference>
<dbReference type="GeneID" id="114510823"/>
<dbReference type="CDD" id="cd07765">
    <property type="entry name" value="KRAB_A-box"/>
    <property type="match status" value="1"/>
</dbReference>
<name>A0A7E6CT91_9CHIR</name>
<dbReference type="PROSITE" id="PS00028">
    <property type="entry name" value="ZINC_FINGER_C2H2_1"/>
    <property type="match status" value="12"/>
</dbReference>
<feature type="domain" description="C2H2-type" evidence="13">
    <location>
        <begin position="657"/>
        <end position="684"/>
    </location>
</feature>
<proteinExistence type="inferred from homology"/>
<dbReference type="FunFam" id="3.30.160.60:FF:002063">
    <property type="entry name" value="RB associated KRAB zinc finger"/>
    <property type="match status" value="1"/>
</dbReference>
<evidence type="ECO:0000259" key="13">
    <source>
        <dbReference type="PROSITE" id="PS50157"/>
    </source>
</evidence>
<keyword evidence="11" id="KW-0539">Nucleus</keyword>
<dbReference type="AlphaFoldDB" id="A0A7E6CT91"/>
<dbReference type="FunFam" id="3.30.160.60:FF:000902">
    <property type="entry name" value="Zinc finger protein 445"/>
    <property type="match status" value="1"/>
</dbReference>
<gene>
    <name evidence="16" type="primary">LOC114510823</name>
</gene>
<keyword evidence="5" id="KW-0677">Repeat</keyword>
<dbReference type="SUPFAM" id="SSF57667">
    <property type="entry name" value="beta-beta-alpha zinc fingers"/>
    <property type="match status" value="8"/>
</dbReference>
<dbReference type="FunFam" id="3.30.160.60:FF:000358">
    <property type="entry name" value="zinc finger protein 24"/>
    <property type="match status" value="1"/>
</dbReference>
<dbReference type="RefSeq" id="XP_035869284.1">
    <property type="nucleotide sequence ID" value="XM_036013391.1"/>
</dbReference>
<feature type="domain" description="KRAB" evidence="14">
    <location>
        <begin position="59"/>
        <end position="130"/>
    </location>
</feature>
<dbReference type="FunFam" id="3.30.160.60:FF:000295">
    <property type="entry name" value="zinc finger protein 19"/>
    <property type="match status" value="1"/>
</dbReference>
<dbReference type="FunFam" id="3.30.160.60:FF:000088">
    <property type="entry name" value="Zinc finger and SCAN domain containing 2"/>
    <property type="match status" value="1"/>
</dbReference>
<dbReference type="GO" id="GO:0000981">
    <property type="term" value="F:DNA-binding transcription factor activity, RNA polymerase II-specific"/>
    <property type="evidence" value="ECO:0007669"/>
    <property type="project" value="TreeGrafter"/>
</dbReference>
<keyword evidence="8" id="KW-0805">Transcription regulation</keyword>
<dbReference type="FunFam" id="3.30.160.60:FF:000029">
    <property type="entry name" value="GLI family zinc finger 4"/>
    <property type="match status" value="1"/>
</dbReference>
<evidence type="ECO:0000256" key="1">
    <source>
        <dbReference type="ARBA" id="ARBA00003767"/>
    </source>
</evidence>
<evidence type="ECO:0000256" key="11">
    <source>
        <dbReference type="ARBA" id="ARBA00023242"/>
    </source>
</evidence>
<dbReference type="InterPro" id="IPR001909">
    <property type="entry name" value="KRAB"/>
</dbReference>
<feature type="domain" description="C2H2-type" evidence="13">
    <location>
        <begin position="713"/>
        <end position="740"/>
    </location>
</feature>
<keyword evidence="10" id="KW-0804">Transcription</keyword>
<feature type="domain" description="C2H2-type" evidence="13">
    <location>
        <begin position="544"/>
        <end position="571"/>
    </location>
</feature>
<comment type="function">
    <text evidence="1">May be involved in transcriptional regulation.</text>
</comment>
<comment type="similarity">
    <text evidence="3">Belongs to the krueppel C2H2-type zinc-finger protein family.</text>
</comment>
<dbReference type="SMART" id="SM00349">
    <property type="entry name" value="KRAB"/>
    <property type="match status" value="1"/>
</dbReference>
<dbReference type="PANTHER" id="PTHR23235">
    <property type="entry name" value="KRUEPPEL-LIKE TRANSCRIPTION FACTOR"/>
    <property type="match status" value="1"/>
</dbReference>
<keyword evidence="4" id="KW-0479">Metal-binding</keyword>
<feature type="domain" description="C2H2-type" evidence="13">
    <location>
        <begin position="432"/>
        <end position="459"/>
    </location>
</feature>
<evidence type="ECO:0000313" key="16">
    <source>
        <dbReference type="RefSeq" id="XP_035869284.1"/>
    </source>
</evidence>
<organism evidence="15 16">
    <name type="scientific">Phyllostomus discolor</name>
    <name type="common">pale spear-nosed bat</name>
    <dbReference type="NCBI Taxonomy" id="89673"/>
    <lineage>
        <taxon>Eukaryota</taxon>
        <taxon>Metazoa</taxon>
        <taxon>Chordata</taxon>
        <taxon>Craniata</taxon>
        <taxon>Vertebrata</taxon>
        <taxon>Euteleostomi</taxon>
        <taxon>Mammalia</taxon>
        <taxon>Eutheria</taxon>
        <taxon>Laurasiatheria</taxon>
        <taxon>Chiroptera</taxon>
        <taxon>Yangochiroptera</taxon>
        <taxon>Phyllostomidae</taxon>
        <taxon>Phyllostominae</taxon>
        <taxon>Phyllostomus</taxon>
    </lineage>
</organism>
<sequence length="816" mass="93362">MVEVTWAASKEAAGLARVPPLAGSGRALPPEDICPLHTTFQSEEEMEAGSQPVPSQPPVSFKDVVVSFTREEWGQLDTVQRTLYRDVTLETCGHLVSLGLLLPNLDVISHLENGEDPWRAEQEPPTQDWKTTLEKKELPSEEDTAVEELSFHVNMKCCVESPWSVQGWSDQPREQQEESLSQIVLTLEEFVQEEYCEHDLEGSCRSESLLPPALPAKTPVHKLDSQFRRLQQSSVFVNHWKGWTNQKPCENLESARAFSQNNHLHKLANVEKEEKKPHEYTVRSDSLNYGTSLHFHNRIFSSENSNDCKVYGNVINHSMSLNENQPVQFGESQYECDECFVQPEVMVGYPGCEEECSAFHMASSFSDCDINQMRKKPHACNQCGKSASCYSKLVHQRAHTGKKPCKCNHCGKAISGSFHLSHQRINLGENPYECSNWGKSFRQQSQLAVHEKIHTGDKPYECSHCGKAFRWRYLLTVHQRTHTGEKPYQCNVCVKAFSGRSALRKHERIHTGGKHFECNDCEKFFNRQSHLTRHQRSHTAGKPYLCAHCGNSFSRSSDFVAHRRIHTGEEPYECNHCGKSFWQQSQLLVHQQTHTGEKKFYECSHCGKGFKWRSHLILHQRTHTGEKPYECIECGKAFSDGSSLRKHERTHTGEKPYHCNHCGKSFRQQSQLVVHQRTHTGEKPYECNHCGKAFSQRSILTVHQRTHTGEKPYKCKICVKAFSQRYLLIVHQRTHTGEKPYQCNMCIKAFSGRLALRKHERTHTGEKPVNECNHCEKAFTGQSQCTGHQKVHTGEKAYFCAHCGKSFSNNSYFCHT</sequence>
<dbReference type="InterPro" id="IPR013087">
    <property type="entry name" value="Znf_C2H2_type"/>
</dbReference>
<keyword evidence="7" id="KW-0862">Zinc</keyword>
<keyword evidence="9" id="KW-0238">DNA-binding</keyword>
<dbReference type="Proteomes" id="UP000504628">
    <property type="component" value="Chromosome 12"/>
</dbReference>
<dbReference type="InParanoid" id="A0A7E6CT91"/>
<feature type="domain" description="C2H2-type" evidence="13">
    <location>
        <begin position="685"/>
        <end position="712"/>
    </location>
</feature>
<dbReference type="InterPro" id="IPR036051">
    <property type="entry name" value="KRAB_dom_sf"/>
</dbReference>